<accession>A0ACB6V4L1</accession>
<protein>
    <submittedName>
        <fullName evidence="1">Uncharacterized protein</fullName>
    </submittedName>
</protein>
<gene>
    <name evidence="1" type="ORF">D0Z00_002259</name>
</gene>
<reference evidence="1 2" key="1">
    <citation type="journal article" date="2020" name="Front. Microbiol.">
        <title>Phenotypic and Genetic Characterization of the Cheese Ripening Yeast Geotrichum candidum.</title>
        <authorList>
            <person name="Perkins V."/>
            <person name="Vignola S."/>
            <person name="Lessard M.H."/>
            <person name="Plante P.L."/>
            <person name="Corbeil J."/>
            <person name="Dugat-Bony E."/>
            <person name="Frenette M."/>
            <person name="Labrie S."/>
        </authorList>
    </citation>
    <scope>NUCLEOTIDE SEQUENCE [LARGE SCALE GENOMIC DNA]</scope>
    <source>
        <strain evidence="1 2">LMA-1147</strain>
    </source>
</reference>
<name>A0ACB6V4L1_9ASCO</name>
<dbReference type="Proteomes" id="UP000744676">
    <property type="component" value="Unassembled WGS sequence"/>
</dbReference>
<evidence type="ECO:0000313" key="1">
    <source>
        <dbReference type="EMBL" id="KAF5097822.1"/>
    </source>
</evidence>
<organism evidence="1 2">
    <name type="scientific">Geotrichum galactomycetum</name>
    <dbReference type="NCBI Taxonomy" id="27317"/>
    <lineage>
        <taxon>Eukaryota</taxon>
        <taxon>Fungi</taxon>
        <taxon>Dikarya</taxon>
        <taxon>Ascomycota</taxon>
        <taxon>Saccharomycotina</taxon>
        <taxon>Dipodascomycetes</taxon>
        <taxon>Dipodascales</taxon>
        <taxon>Dipodascaceae</taxon>
        <taxon>Geotrichum</taxon>
    </lineage>
</organism>
<proteinExistence type="predicted"/>
<sequence>MSMASSPSRSSSSLSDVSSQGSGKLAQGRREFSASQFTLIDELGSGSFGVVYNAYDTADTALGSLQKW</sequence>
<dbReference type="EMBL" id="QVQA01000058">
    <property type="protein sequence ID" value="KAF5097822.1"/>
    <property type="molecule type" value="Genomic_DNA"/>
</dbReference>
<comment type="caution">
    <text evidence="1">The sequence shown here is derived from an EMBL/GenBank/DDBJ whole genome shotgun (WGS) entry which is preliminary data.</text>
</comment>
<keyword evidence="2" id="KW-1185">Reference proteome</keyword>
<evidence type="ECO:0000313" key="2">
    <source>
        <dbReference type="Proteomes" id="UP000744676"/>
    </source>
</evidence>